<name>A0A7M1RSF9_9CAUD</name>
<accession>A0A7M1RSF9</accession>
<dbReference type="EMBL" id="MT774401">
    <property type="protein sequence ID" value="QOR57258.1"/>
    <property type="molecule type" value="Genomic_DNA"/>
</dbReference>
<proteinExistence type="predicted"/>
<sequence>MIICPNFSDKNVLKEFNELKELVGEIGAYHIWNENNGNPIDLTKDGKPSKLFSDLLLYYNGDRAAAIKGKAKTFTETFKMWFGDWLHDPNNSSKIVDENGEPKLVYHYTNNPELSEFSANFDNYFSKVKGGTKNAFFFTEKQSDGLLGRTIGIPVFLNVRNLEKHSGTKLQLRDSGEGFVPIVNRVSELDNSGVVFTNFDDNLKVNQTVYVATRPNLIKSIDNSGSFSTSDNRIKGSELDESLLYYLANSLDERYQQDVQEYIEAYRLYFDKYDYATKENLEKELEKVIQKIHDGLKARLYTLNKKDTNVTDEFKAALTLQISELENRTVDRILNITNFIYSTKYDILSTIRQIRDVVNGVLDKMTLKLLLDLKQDFFNFYCPMLDECVNTLSATEEYKYIVGENLYRNLLKEAKRMQTILNVGANNVNNMITKLSAEEIRRIGISVNSPTIENYILEHQETVGKDILAITAWVGAGDKINDEAIRALFHITQNAEFEVNRATYEKYNKLTELLKKAGTFNQKKLVELDENGLPTGYLVRKRNYGRFNNDYKQFLKLLRSDLGMLDVDDLRSVNPTIRTEYNKRKNKWLSEHCERKYTPEYYELFNNLSPLAADARELVQIKIHKLLDTVKDVNGFYDISKLSEENQSKLKDLYLEKKLLASIYGIDGKLKQGEEYEIAVELAALNDKLSKGMVLKSNKALFDKIKAEKKANLSEAQYQRWLLYNSRDEYTLAFYDDLSKVERSEINNESDKKLYELLQERKRAILKQFRDDKTHEIEKLIPGVAQAELDKIDVDLYKIRKRNGKKKTTGLKFNDIAKVIPSKLFYKLRADAIANGTLAEFEMTHCNRDSQGNIYPKSYLTTVVPVKKKYILKEQPSIYFSEVDLNSPFVNKNYKPEVEDLGEYYLPKLELYDNSEAFNKVSSNEDLHELYKECVNTLKESNSKLTNLTNLSSYRLPQISGSMWRYVRARGFEGFKEYWKDKVSTRNDDTGLNDETVDTGTDKLYFVPQNYVKSLDDPSTITANTVGSIVEYFKMAENFRIKSELKPKTEAILQFIGNRDVKSKYRGRSKKGLESNIYKFAKSFVEMNIYDIKTKSAIWDIKERDYSILGFKGHIKPRKVNFTKLMLGLKALGTTVNLGLNIICATTGFFTAVYNDIINSLSGRYYSFSDSLNGTKALIVDLFKNNFSLLSDYHNSTLMKLMEYFQVGAEIKTDRLNLSTFQKQIARNWAFGVYSLSDYVVKGHILNSVMYNYRYVNGEFLSSEEFKRKYSNDEVMLNQWNTFRSSRDLVEYKNGNIVTKDPAYQKAWDAKKETIGNTARNLAQSADGLLTPLLKTMLSSNIIGSLVMMHRQFMPIILQERWVLNRQWDYSSQRYKEALFRVPFSIISAIRRDTRNISLWLKYMLNSTYDLRRVIRQLSLELIGVHILHFFLMPIAKAWADDDKDNILKQLLAFALVRTDFETMMSSTPWAIQDAISTIKTPFPIYSYYDNFSGLISTVPAWVHNLINNEDEKIDRGAYKGFSPTFKFGMKITPFKNIWELLDIPSKRRYYETQIANRDSD</sequence>
<dbReference type="RefSeq" id="YP_010112710.1">
    <property type="nucleotide sequence ID" value="NC_055894.1"/>
</dbReference>
<organism evidence="1 2">
    <name type="scientific">uncultured phage cr6_1</name>
    <dbReference type="NCBI Taxonomy" id="2772085"/>
    <lineage>
        <taxon>Viruses</taxon>
        <taxon>Duplodnaviria</taxon>
        <taxon>Heunggongvirae</taxon>
        <taxon>Uroviricota</taxon>
        <taxon>Caudoviricetes</taxon>
        <taxon>Crassvirales</taxon>
        <taxon>Suoliviridae</taxon>
        <taxon>Bearivirinae</taxon>
        <taxon>Afonbuvirus</taxon>
        <taxon>Afonbuvirus faecalis</taxon>
    </lineage>
</organism>
<protein>
    <submittedName>
        <fullName evidence="1">Uncharacterized protein</fullName>
    </submittedName>
</protein>
<keyword evidence="2" id="KW-1185">Reference proteome</keyword>
<dbReference type="Proteomes" id="UP000593734">
    <property type="component" value="Segment"/>
</dbReference>
<dbReference type="GeneID" id="65131190"/>
<dbReference type="KEGG" id="vg:65131190"/>
<reference evidence="1 2" key="1">
    <citation type="submission" date="2020-07" db="EMBL/GenBank/DDBJ databases">
        <title>Taxonomic proposal: Crassvirales, a new order of highly abundant and diverse bacterial viruses.</title>
        <authorList>
            <person name="Shkoporov A.N."/>
            <person name="Stockdale S.R."/>
            <person name="Guerin E."/>
            <person name="Ross R.P."/>
            <person name="Hill C."/>
        </authorList>
    </citation>
    <scope>NUCLEOTIDE SEQUENCE [LARGE SCALE GENOMIC DNA]</scope>
</reference>
<evidence type="ECO:0000313" key="1">
    <source>
        <dbReference type="EMBL" id="QOR57258.1"/>
    </source>
</evidence>
<evidence type="ECO:0000313" key="2">
    <source>
        <dbReference type="Proteomes" id="UP000593734"/>
    </source>
</evidence>